<dbReference type="OrthoDB" id="5524782at2"/>
<dbReference type="AlphaFoldDB" id="A0A5C5BCM0"/>
<evidence type="ECO:0000313" key="3">
    <source>
        <dbReference type="Proteomes" id="UP000313849"/>
    </source>
</evidence>
<organism evidence="2 3">
    <name type="scientific">Miniimonas arenae</name>
    <dbReference type="NCBI Taxonomy" id="676201"/>
    <lineage>
        <taxon>Bacteria</taxon>
        <taxon>Bacillati</taxon>
        <taxon>Actinomycetota</taxon>
        <taxon>Actinomycetes</taxon>
        <taxon>Micrococcales</taxon>
        <taxon>Beutenbergiaceae</taxon>
        <taxon>Miniimonas</taxon>
    </lineage>
</organism>
<dbReference type="EMBL" id="VENP01000013">
    <property type="protein sequence ID" value="TNU75971.1"/>
    <property type="molecule type" value="Genomic_DNA"/>
</dbReference>
<dbReference type="NCBIfam" id="TIGR01764">
    <property type="entry name" value="excise"/>
    <property type="match status" value="1"/>
</dbReference>
<keyword evidence="3" id="KW-1185">Reference proteome</keyword>
<comment type="caution">
    <text evidence="2">The sequence shown here is derived from an EMBL/GenBank/DDBJ whole genome shotgun (WGS) entry which is preliminary data.</text>
</comment>
<dbReference type="InterPro" id="IPR036388">
    <property type="entry name" value="WH-like_DNA-bd_sf"/>
</dbReference>
<protein>
    <submittedName>
        <fullName evidence="2">Helix-turn-helix domain-containing protein</fullName>
    </submittedName>
</protein>
<evidence type="ECO:0000313" key="2">
    <source>
        <dbReference type="EMBL" id="TNU75971.1"/>
    </source>
</evidence>
<reference evidence="2 3" key="1">
    <citation type="submission" date="2019-06" db="EMBL/GenBank/DDBJ databases">
        <title>Draft genome sequence of Miniimonas arenae KCTC 19750T isolated from sea sand.</title>
        <authorList>
            <person name="Park S.-J."/>
        </authorList>
    </citation>
    <scope>NUCLEOTIDE SEQUENCE [LARGE SCALE GENOMIC DNA]</scope>
    <source>
        <strain evidence="2 3">KCTC 19750</strain>
    </source>
</reference>
<dbReference type="SUPFAM" id="SSF46955">
    <property type="entry name" value="Putative DNA-binding domain"/>
    <property type="match status" value="1"/>
</dbReference>
<accession>A0A5C5BCM0</accession>
<dbReference type="InterPro" id="IPR041657">
    <property type="entry name" value="HTH_17"/>
</dbReference>
<sequence length="63" mass="6887">MLALSDVAQVLGVTVPTARSLVKRGDIPGFQVGGRGIWRIERRDLDAYIEREKAAAAHRAGRD</sequence>
<dbReference type="Gene3D" id="1.10.10.10">
    <property type="entry name" value="Winged helix-like DNA-binding domain superfamily/Winged helix DNA-binding domain"/>
    <property type="match status" value="1"/>
</dbReference>
<name>A0A5C5BCM0_9MICO</name>
<dbReference type="Proteomes" id="UP000313849">
    <property type="component" value="Unassembled WGS sequence"/>
</dbReference>
<proteinExistence type="predicted"/>
<dbReference type="Pfam" id="PF12728">
    <property type="entry name" value="HTH_17"/>
    <property type="match status" value="1"/>
</dbReference>
<gene>
    <name evidence="2" type="ORF">FH969_05210</name>
</gene>
<evidence type="ECO:0000259" key="1">
    <source>
        <dbReference type="Pfam" id="PF12728"/>
    </source>
</evidence>
<dbReference type="InterPro" id="IPR009061">
    <property type="entry name" value="DNA-bd_dom_put_sf"/>
</dbReference>
<feature type="domain" description="Helix-turn-helix" evidence="1">
    <location>
        <begin position="4"/>
        <end position="52"/>
    </location>
</feature>
<dbReference type="GO" id="GO:0003677">
    <property type="term" value="F:DNA binding"/>
    <property type="evidence" value="ECO:0007669"/>
    <property type="project" value="InterPro"/>
</dbReference>
<dbReference type="InterPro" id="IPR010093">
    <property type="entry name" value="SinI_DNA-bd"/>
</dbReference>